<dbReference type="Pfam" id="PF13408">
    <property type="entry name" value="Zn_ribbon_recom"/>
    <property type="match status" value="1"/>
</dbReference>
<protein>
    <submittedName>
        <fullName evidence="3">Recombinase family protein</fullName>
    </submittedName>
</protein>
<dbReference type="PROSITE" id="PS51737">
    <property type="entry name" value="RECOMBINASE_DNA_BIND"/>
    <property type="match status" value="1"/>
</dbReference>
<dbReference type="InterPro" id="IPR011109">
    <property type="entry name" value="DNA_bind_recombinase_dom"/>
</dbReference>
<keyword evidence="4" id="KW-1185">Reference proteome</keyword>
<dbReference type="InterPro" id="IPR038109">
    <property type="entry name" value="DNA_bind_recomb_sf"/>
</dbReference>
<dbReference type="InterPro" id="IPR050639">
    <property type="entry name" value="SSR_resolvase"/>
</dbReference>
<dbReference type="PANTHER" id="PTHR30461:SF23">
    <property type="entry name" value="DNA RECOMBINASE-RELATED"/>
    <property type="match status" value="1"/>
</dbReference>
<dbReference type="Gene3D" id="3.90.1750.20">
    <property type="entry name" value="Putative Large Serine Recombinase, Chain B, Domain 2"/>
    <property type="match status" value="1"/>
</dbReference>
<sequence>MELVIRKLRKHGVEVASVTQPNGDDPSAAMIRQIIGIFDEYTSKENGRQVTRAMTENARQGFWNGASPPLGYTIVEAERRGQKIKKKLAIDPVEAEVVRLIFRLYLEGDAATGKPPMGIKEVVKWLNGHGYRTKKGGTFGVGPLHHILTNKAYIGSWHYHSRNSRSGGKHPEGEVVEVPVPAILDEGVFHAAQAKLAANNPRVSPVRAISGPILLTGIATCSHCGGGMTQRTGTSATGRVYAYYTCATRAQKGATACKGNTIPMAYLDEVVRKALDEKLFAPERLAALLTAVAARRSEKAEANNARLVALQVEVDTAKERLQRLYTLVEDGLAEMDDLLCERITVLKADREKAQAALDRARRETGGEAGLDPEKIAAFSKLMRDVLASSDNPTRKAYLRSLLNVEVGPEKVRIMGSRETLYAAAGANNSSAELVQLSGLKWRARRDSNS</sequence>
<evidence type="ECO:0000313" key="4">
    <source>
        <dbReference type="Proteomes" id="UP000595460"/>
    </source>
</evidence>
<accession>A0ABX7BXD2</accession>
<evidence type="ECO:0000256" key="1">
    <source>
        <dbReference type="SAM" id="Coils"/>
    </source>
</evidence>
<name>A0ABX7BXD2_9HYPH</name>
<keyword evidence="1" id="KW-0175">Coiled coil</keyword>
<reference evidence="3 4" key="1">
    <citation type="submission" date="2021-01" db="EMBL/GenBank/DDBJ databases">
        <title>Genome seq and assembly of Devosia sp. G19.</title>
        <authorList>
            <person name="Chhetri G."/>
        </authorList>
    </citation>
    <scope>NUCLEOTIDE SEQUENCE [LARGE SCALE GENOMIC DNA]</scope>
    <source>
        <strain evidence="3 4">G19</strain>
    </source>
</reference>
<dbReference type="EMBL" id="CP068047">
    <property type="protein sequence ID" value="QQR36148.1"/>
    <property type="molecule type" value="Genomic_DNA"/>
</dbReference>
<dbReference type="Pfam" id="PF07508">
    <property type="entry name" value="Recombinase"/>
    <property type="match status" value="1"/>
</dbReference>
<dbReference type="InterPro" id="IPR025827">
    <property type="entry name" value="Zn_ribbon_recom_dom"/>
</dbReference>
<evidence type="ECO:0000313" key="3">
    <source>
        <dbReference type="EMBL" id="QQR36148.1"/>
    </source>
</evidence>
<dbReference type="Proteomes" id="UP000595460">
    <property type="component" value="Chromosome"/>
</dbReference>
<feature type="coiled-coil region" evidence="1">
    <location>
        <begin position="300"/>
        <end position="363"/>
    </location>
</feature>
<feature type="domain" description="Recombinase" evidence="2">
    <location>
        <begin position="69"/>
        <end position="202"/>
    </location>
</feature>
<dbReference type="PANTHER" id="PTHR30461">
    <property type="entry name" value="DNA-INVERTASE FROM LAMBDOID PROPHAGE"/>
    <property type="match status" value="1"/>
</dbReference>
<gene>
    <name evidence="3" type="ORF">JI749_00435</name>
</gene>
<organism evidence="3 4">
    <name type="scientific">Devosia oryziradicis</name>
    <dbReference type="NCBI Taxonomy" id="2801335"/>
    <lineage>
        <taxon>Bacteria</taxon>
        <taxon>Pseudomonadati</taxon>
        <taxon>Pseudomonadota</taxon>
        <taxon>Alphaproteobacteria</taxon>
        <taxon>Hyphomicrobiales</taxon>
        <taxon>Devosiaceae</taxon>
        <taxon>Devosia</taxon>
    </lineage>
</organism>
<evidence type="ECO:0000259" key="2">
    <source>
        <dbReference type="PROSITE" id="PS51737"/>
    </source>
</evidence>
<proteinExistence type="predicted"/>